<comment type="caution">
    <text evidence="1">The sequence shown here is derived from an EMBL/GenBank/DDBJ whole genome shotgun (WGS) entry which is preliminary data.</text>
</comment>
<accession>A0ABT3GL32</accession>
<sequence length="111" mass="12294">MDREAFALPDGNLFSAWDLRFGDWERRRQSRPSFVHLPDGSVKSGSVSYTTESASIRFCASNGPLTTGVTGQLSSGDERFYQVTVVAIEWKADHLCVTGTAVRNFDFSVPQ</sequence>
<name>A0ABT3GL32_9BACT</name>
<organism evidence="1 2">
    <name type="scientific">Luteolibacter arcticus</name>
    <dbReference type="NCBI Taxonomy" id="1581411"/>
    <lineage>
        <taxon>Bacteria</taxon>
        <taxon>Pseudomonadati</taxon>
        <taxon>Verrucomicrobiota</taxon>
        <taxon>Verrucomicrobiia</taxon>
        <taxon>Verrucomicrobiales</taxon>
        <taxon>Verrucomicrobiaceae</taxon>
        <taxon>Luteolibacter</taxon>
    </lineage>
</organism>
<evidence type="ECO:0000313" key="1">
    <source>
        <dbReference type="EMBL" id="MCW1924225.1"/>
    </source>
</evidence>
<protein>
    <submittedName>
        <fullName evidence="1">Uncharacterized protein</fullName>
    </submittedName>
</protein>
<reference evidence="1 2" key="1">
    <citation type="submission" date="2022-10" db="EMBL/GenBank/DDBJ databases">
        <title>Luteolibacter arcticus strain CCTCC AB 2014275, whole genome shotgun sequencing project.</title>
        <authorList>
            <person name="Zhao G."/>
            <person name="Shen L."/>
        </authorList>
    </citation>
    <scope>NUCLEOTIDE SEQUENCE [LARGE SCALE GENOMIC DNA]</scope>
    <source>
        <strain evidence="1 2">CCTCC AB 2014275</strain>
    </source>
</reference>
<proteinExistence type="predicted"/>
<gene>
    <name evidence="1" type="ORF">OKA05_16785</name>
</gene>
<dbReference type="Proteomes" id="UP001320876">
    <property type="component" value="Unassembled WGS sequence"/>
</dbReference>
<evidence type="ECO:0000313" key="2">
    <source>
        <dbReference type="Proteomes" id="UP001320876"/>
    </source>
</evidence>
<dbReference type="RefSeq" id="WP_264488333.1">
    <property type="nucleotide sequence ID" value="NZ_JAPDDT010000007.1"/>
</dbReference>
<keyword evidence="2" id="KW-1185">Reference proteome</keyword>
<dbReference type="EMBL" id="JAPDDT010000007">
    <property type="protein sequence ID" value="MCW1924225.1"/>
    <property type="molecule type" value="Genomic_DNA"/>
</dbReference>